<dbReference type="InterPro" id="IPR002018">
    <property type="entry name" value="CarbesteraseB"/>
</dbReference>
<evidence type="ECO:0000313" key="4">
    <source>
        <dbReference type="Proteomes" id="UP001597361"/>
    </source>
</evidence>
<comment type="caution">
    <text evidence="3">The sequence shown here is derived from an EMBL/GenBank/DDBJ whole genome shotgun (WGS) entry which is preliminary data.</text>
</comment>
<accession>A0ABW4VPP7</accession>
<dbReference type="InterPro" id="IPR029058">
    <property type="entry name" value="AB_hydrolase_fold"/>
</dbReference>
<sequence length="124" mass="13406">MNETDKSIFDTPAGKIAGWIEGNVVRATGIHYAIAERFHKPQPIVPATHTILADKWARACPQLKVPFLEKVLGGTPLSRLETDEHCQQLSITLPKGTTAKDGLPVMVWIHGGSYTSGAGDADVF</sequence>
<reference evidence="4" key="1">
    <citation type="journal article" date="2019" name="Int. J. Syst. Evol. Microbiol.">
        <title>The Global Catalogue of Microorganisms (GCM) 10K type strain sequencing project: providing services to taxonomists for standard genome sequencing and annotation.</title>
        <authorList>
            <consortium name="The Broad Institute Genomics Platform"/>
            <consortium name="The Broad Institute Genome Sequencing Center for Infectious Disease"/>
            <person name="Wu L."/>
            <person name="Ma J."/>
        </authorList>
    </citation>
    <scope>NUCLEOTIDE SEQUENCE [LARGE SCALE GENOMIC DNA]</scope>
    <source>
        <strain evidence="4">CGMCC 1.15180</strain>
    </source>
</reference>
<keyword evidence="4" id="KW-1185">Reference proteome</keyword>
<evidence type="ECO:0000256" key="1">
    <source>
        <dbReference type="ARBA" id="ARBA00022801"/>
    </source>
</evidence>
<dbReference type="Gene3D" id="3.40.50.1820">
    <property type="entry name" value="alpha/beta hydrolase"/>
    <property type="match status" value="1"/>
</dbReference>
<gene>
    <name evidence="3" type="ORF">ACFSKL_11880</name>
</gene>
<name>A0ABW4VPP7_9BACT</name>
<organism evidence="3 4">
    <name type="scientific">Belliella marina</name>
    <dbReference type="NCBI Taxonomy" id="1644146"/>
    <lineage>
        <taxon>Bacteria</taxon>
        <taxon>Pseudomonadati</taxon>
        <taxon>Bacteroidota</taxon>
        <taxon>Cytophagia</taxon>
        <taxon>Cytophagales</taxon>
        <taxon>Cyclobacteriaceae</taxon>
        <taxon>Belliella</taxon>
    </lineage>
</organism>
<evidence type="ECO:0000313" key="3">
    <source>
        <dbReference type="EMBL" id="MFD2035495.1"/>
    </source>
</evidence>
<dbReference type="PANTHER" id="PTHR43918:SF4">
    <property type="entry name" value="CARBOXYLIC ESTER HYDROLASE"/>
    <property type="match status" value="1"/>
</dbReference>
<dbReference type="RefSeq" id="WP_376886459.1">
    <property type="nucleotide sequence ID" value="NZ_JBHUHR010000032.1"/>
</dbReference>
<feature type="domain" description="Carboxylesterase type B" evidence="2">
    <location>
        <begin position="7"/>
        <end position="119"/>
    </location>
</feature>
<dbReference type="EMBL" id="JBHUHR010000032">
    <property type="protein sequence ID" value="MFD2035495.1"/>
    <property type="molecule type" value="Genomic_DNA"/>
</dbReference>
<dbReference type="Pfam" id="PF00135">
    <property type="entry name" value="COesterase"/>
    <property type="match status" value="1"/>
</dbReference>
<proteinExistence type="predicted"/>
<protein>
    <submittedName>
        <fullName evidence="3">Carboxylesterase family protein</fullName>
    </submittedName>
</protein>
<keyword evidence="1" id="KW-0378">Hydrolase</keyword>
<dbReference type="SUPFAM" id="SSF53474">
    <property type="entry name" value="alpha/beta-Hydrolases"/>
    <property type="match status" value="1"/>
</dbReference>
<dbReference type="InterPro" id="IPR050654">
    <property type="entry name" value="AChE-related_enzymes"/>
</dbReference>
<feature type="non-terminal residue" evidence="3">
    <location>
        <position position="124"/>
    </location>
</feature>
<dbReference type="Proteomes" id="UP001597361">
    <property type="component" value="Unassembled WGS sequence"/>
</dbReference>
<dbReference type="PANTHER" id="PTHR43918">
    <property type="entry name" value="ACETYLCHOLINESTERASE"/>
    <property type="match status" value="1"/>
</dbReference>
<evidence type="ECO:0000259" key="2">
    <source>
        <dbReference type="Pfam" id="PF00135"/>
    </source>
</evidence>